<accession>A0A157ZX95</accession>
<evidence type="ECO:0000256" key="3">
    <source>
        <dbReference type="SAM" id="Phobius"/>
    </source>
</evidence>
<dbReference type="EMBL" id="FCOI02000003">
    <property type="protein sequence ID" value="SAK50172.1"/>
    <property type="molecule type" value="Genomic_DNA"/>
</dbReference>
<evidence type="ECO:0000313" key="5">
    <source>
        <dbReference type="Proteomes" id="UP000054624"/>
    </source>
</evidence>
<dbReference type="InterPro" id="IPR012332">
    <property type="entry name" value="Autotransporter_pectin_lyase_C"/>
</dbReference>
<dbReference type="OrthoDB" id="8613300at2"/>
<keyword evidence="3" id="KW-1133">Transmembrane helix</keyword>
<feature type="compositionally biased region" description="Basic and acidic residues" evidence="2">
    <location>
        <begin position="1098"/>
        <end position="1128"/>
    </location>
</feature>
<keyword evidence="3" id="KW-0472">Membrane</keyword>
<dbReference type="InterPro" id="IPR011050">
    <property type="entry name" value="Pectin_lyase_fold/virulence"/>
</dbReference>
<dbReference type="Pfam" id="PF12951">
    <property type="entry name" value="PATR"/>
    <property type="match status" value="3"/>
</dbReference>
<dbReference type="RefSeq" id="WP_061159372.1">
    <property type="nucleotide sequence ID" value="NZ_FCOI02000003.1"/>
</dbReference>
<evidence type="ECO:0000256" key="2">
    <source>
        <dbReference type="SAM" id="MobiDB-lite"/>
    </source>
</evidence>
<feature type="region of interest" description="Disordered" evidence="2">
    <location>
        <begin position="1090"/>
        <end position="1137"/>
    </location>
</feature>
<dbReference type="PANTHER" id="PTHR35037:SF3">
    <property type="entry name" value="C-TERMINAL REGION OF AIDA-LIKE PROTEIN"/>
    <property type="match status" value="1"/>
</dbReference>
<dbReference type="SUPFAM" id="SSF51126">
    <property type="entry name" value="Pectin lyase-like"/>
    <property type="match status" value="2"/>
</dbReference>
<dbReference type="AlphaFoldDB" id="A0A157ZX95"/>
<sequence>MNEPRNRTDRRASFNTTLRPLAAVMLMVFASAARSVVVLNSSTTGQTVSTDTAYQVNAGTTITTTLQNAVDVTGIAPVVFTNAGTIISSTDNQAAAIRFAVNGQLINNVGGALLGHTYGVELGTGANSNVTNYGDISARISHGIGYDGDASGTVDNFGTVNNAVAGPISTTPDGVYLATTGAVTVNNHVGASIKSGTGDGTYGTAVKAEDGTGAVTVNNDGLISGYHGGVLGISTTPMIVNNSNSGVIVSGTTDPGVQLQQGSTLVNGGAISSTGGPAVLLAGANNTVTLGTGSQLNGGGSTPAITSHGTGNTITLTGLGTEDGAFDATSGNGYASLTSAAGSSWTLDGDVTLGGASPAALNVAGTLELGGTVTQNGGGTTVATGGILKLGAGGRSGALTGNVVNNGVFQFNRSDASTFAGVIVGTGNLVHAGGITALTGVGSIQNDVAVNAGTLALNQAGAFRAASFETNAGGTTAIGAGSSLTVSGAYTQASGGTLNVVLGGVQPIITANTAALNGTLNVGGFSAAPPATASALPGTQFNVIHTTGGITGDFTSVGFGSTSSAVDYLTLAGAKSSDNLNYNVGLGLTWLAGPSKGNGVFTLANATDTFNVDVALANQTGPFTTGWDGKTLTKNGAGTLIFSSADSYTGATLVNAGTLRTGIANAIAASGNVSVASGATLDLNGFTQQLNNLSGAGKVTLGSAALTVNESAATTFSGAISGSGGFTKTGSAALTLSGANTYTGGTTISAGNLIATSGNALGTGAVVDNAALQLDFASQSTLANVLSGTGALLKTGSGAATLTGVGSTQATVTVNAGALTFGQSGAFSTTGNYTTAAGAATTLSAQSTLNVGGAFATNGMLNMSAANAGPAVTANTATIGAGATANIAGYSAAATASASQLANSAFTAIHTTAAAGLSGTFSTVRIGGTSPTVDYLTLTSTYTPQDFVVGLGLTWYAAHGTTPQTANGLFTLVNSTDSFDMDAVLADDSANAATSWDGKTLTKAGAGTLQLSKANTYSGATLVNAGTLRAGAANVIADSSQLLVASGATFDLNGFAQQANDLSGAGKVTLGSAALTANNSAASTFSGVISGSGSLDQNRQRRVDVERREHLYRRHDDQRGQSHRDERKRTRHRRGRQ</sequence>
<organism evidence="4 5">
    <name type="scientific">Caballeronia temeraria</name>
    <dbReference type="NCBI Taxonomy" id="1777137"/>
    <lineage>
        <taxon>Bacteria</taxon>
        <taxon>Pseudomonadati</taxon>
        <taxon>Pseudomonadota</taxon>
        <taxon>Betaproteobacteria</taxon>
        <taxon>Burkholderiales</taxon>
        <taxon>Burkholderiaceae</taxon>
        <taxon>Caballeronia</taxon>
    </lineage>
</organism>
<dbReference type="NCBIfam" id="TIGR02601">
    <property type="entry name" value="autotrns_rpt"/>
    <property type="match status" value="3"/>
</dbReference>
<feature type="transmembrane region" description="Helical" evidence="3">
    <location>
        <begin position="21"/>
        <end position="39"/>
    </location>
</feature>
<evidence type="ECO:0000313" key="4">
    <source>
        <dbReference type="EMBL" id="SAK50172.1"/>
    </source>
</evidence>
<dbReference type="PANTHER" id="PTHR35037">
    <property type="entry name" value="C-TERMINAL REGION OF AIDA-LIKE PROTEIN"/>
    <property type="match status" value="1"/>
</dbReference>
<proteinExistence type="predicted"/>
<reference evidence="5" key="1">
    <citation type="submission" date="2016-01" db="EMBL/GenBank/DDBJ databases">
        <authorList>
            <person name="Peeters Charlotte."/>
        </authorList>
    </citation>
    <scope>NUCLEOTIDE SEQUENCE [LARGE SCALE GENOMIC DNA]</scope>
</reference>
<dbReference type="Gene3D" id="2.160.20.20">
    <property type="match status" value="1"/>
</dbReference>
<dbReference type="Proteomes" id="UP000054624">
    <property type="component" value="Unassembled WGS sequence"/>
</dbReference>
<dbReference type="InterPro" id="IPR051551">
    <property type="entry name" value="Autotransporter_adhesion"/>
</dbReference>
<keyword evidence="3" id="KW-0812">Transmembrane</keyword>
<name>A0A157ZX95_9BURK</name>
<dbReference type="STRING" id="1777137.AWB76_01425"/>
<evidence type="ECO:0000256" key="1">
    <source>
        <dbReference type="ARBA" id="ARBA00022729"/>
    </source>
</evidence>
<keyword evidence="1" id="KW-0732">Signal</keyword>
<dbReference type="InterPro" id="IPR013425">
    <property type="entry name" value="Autotrns_rpt"/>
</dbReference>
<gene>
    <name evidence="4" type="ORF">AWB76_01425</name>
</gene>
<keyword evidence="5" id="KW-1185">Reference proteome</keyword>
<protein>
    <submittedName>
        <fullName evidence="4">Outer membrane autotransporter</fullName>
    </submittedName>
</protein>